<accession>A0A1H5F140</accession>
<dbReference type="OrthoDB" id="9799640at2"/>
<dbReference type="Proteomes" id="UP000183561">
    <property type="component" value="Unassembled WGS sequence"/>
</dbReference>
<dbReference type="PANTHER" id="PTHR23426">
    <property type="entry name" value="FERREDOXIN/ADRENODOXIN"/>
    <property type="match status" value="1"/>
</dbReference>
<dbReference type="Pfam" id="PF00111">
    <property type="entry name" value="Fer2"/>
    <property type="match status" value="1"/>
</dbReference>
<dbReference type="InterPro" id="IPR001055">
    <property type="entry name" value="Adrenodoxin-like"/>
</dbReference>
<dbReference type="GO" id="GO:0140647">
    <property type="term" value="P:P450-containing electron transport chain"/>
    <property type="evidence" value="ECO:0007669"/>
    <property type="project" value="InterPro"/>
</dbReference>
<comment type="cofactor">
    <cofactor evidence="6">
        <name>[2Fe-2S] cluster</name>
        <dbReference type="ChEBI" id="CHEBI:190135"/>
    </cofactor>
</comment>
<dbReference type="RefSeq" id="WP_072949683.1">
    <property type="nucleotide sequence ID" value="NZ_FNSV01000008.1"/>
</dbReference>
<evidence type="ECO:0000256" key="5">
    <source>
        <dbReference type="ARBA" id="ARBA00023014"/>
    </source>
</evidence>
<keyword evidence="9" id="KW-1185">Reference proteome</keyword>
<evidence type="ECO:0000256" key="6">
    <source>
        <dbReference type="ARBA" id="ARBA00034078"/>
    </source>
</evidence>
<dbReference type="AlphaFoldDB" id="A0A1H5F140"/>
<evidence type="ECO:0000259" key="7">
    <source>
        <dbReference type="PROSITE" id="PS51085"/>
    </source>
</evidence>
<gene>
    <name evidence="8" type="ORF">SAMN04490239_9451</name>
</gene>
<dbReference type="Gene3D" id="3.10.20.30">
    <property type="match status" value="1"/>
</dbReference>
<organism evidence="8 9">
    <name type="scientific">Rhodococcus koreensis</name>
    <dbReference type="NCBI Taxonomy" id="99653"/>
    <lineage>
        <taxon>Bacteria</taxon>
        <taxon>Bacillati</taxon>
        <taxon>Actinomycetota</taxon>
        <taxon>Actinomycetes</taxon>
        <taxon>Mycobacteriales</taxon>
        <taxon>Nocardiaceae</taxon>
        <taxon>Rhodococcus</taxon>
    </lineage>
</organism>
<keyword evidence="4" id="KW-0408">Iron</keyword>
<protein>
    <submittedName>
        <fullName evidence="8">Ferredoxin, 2Fe-2S</fullName>
    </submittedName>
</protein>
<evidence type="ECO:0000256" key="1">
    <source>
        <dbReference type="ARBA" id="ARBA00010914"/>
    </source>
</evidence>
<dbReference type="GO" id="GO:0009055">
    <property type="term" value="F:electron transfer activity"/>
    <property type="evidence" value="ECO:0007669"/>
    <property type="project" value="TreeGrafter"/>
</dbReference>
<dbReference type="GO" id="GO:0005829">
    <property type="term" value="C:cytosol"/>
    <property type="evidence" value="ECO:0007669"/>
    <property type="project" value="TreeGrafter"/>
</dbReference>
<reference evidence="9" key="1">
    <citation type="submission" date="2016-10" db="EMBL/GenBank/DDBJ databases">
        <authorList>
            <person name="Varghese N."/>
            <person name="Submissions S."/>
        </authorList>
    </citation>
    <scope>NUCLEOTIDE SEQUENCE [LARGE SCALE GENOMIC DNA]</scope>
    <source>
        <strain evidence="9">DSM 44498</strain>
    </source>
</reference>
<dbReference type="SUPFAM" id="SSF54292">
    <property type="entry name" value="2Fe-2S ferredoxin-like"/>
    <property type="match status" value="1"/>
</dbReference>
<dbReference type="PROSITE" id="PS51085">
    <property type="entry name" value="2FE2S_FER_2"/>
    <property type="match status" value="1"/>
</dbReference>
<dbReference type="InterPro" id="IPR012675">
    <property type="entry name" value="Beta-grasp_dom_sf"/>
</dbReference>
<evidence type="ECO:0000313" key="9">
    <source>
        <dbReference type="Proteomes" id="UP000183561"/>
    </source>
</evidence>
<proteinExistence type="inferred from homology"/>
<dbReference type="PRINTS" id="PR00355">
    <property type="entry name" value="ADRENODOXIN"/>
</dbReference>
<dbReference type="EMBL" id="FNSV01000008">
    <property type="protein sequence ID" value="SED97023.1"/>
    <property type="molecule type" value="Genomic_DNA"/>
</dbReference>
<keyword evidence="5" id="KW-0411">Iron-sulfur</keyword>
<dbReference type="CDD" id="cd00207">
    <property type="entry name" value="fer2"/>
    <property type="match status" value="1"/>
</dbReference>
<keyword evidence="2" id="KW-0001">2Fe-2S</keyword>
<keyword evidence="3" id="KW-0479">Metal-binding</keyword>
<dbReference type="GO" id="GO:0051537">
    <property type="term" value="F:2 iron, 2 sulfur cluster binding"/>
    <property type="evidence" value="ECO:0007669"/>
    <property type="project" value="UniProtKB-KW"/>
</dbReference>
<dbReference type="InterPro" id="IPR001041">
    <property type="entry name" value="2Fe-2S_ferredoxin-type"/>
</dbReference>
<evidence type="ECO:0000256" key="3">
    <source>
        <dbReference type="ARBA" id="ARBA00022723"/>
    </source>
</evidence>
<feature type="domain" description="2Fe-2S ferredoxin-type" evidence="7">
    <location>
        <begin position="2"/>
        <end position="106"/>
    </location>
</feature>
<dbReference type="GO" id="GO:0046872">
    <property type="term" value="F:metal ion binding"/>
    <property type="evidence" value="ECO:0007669"/>
    <property type="project" value="UniProtKB-KW"/>
</dbReference>
<name>A0A1H5F140_9NOCA</name>
<evidence type="ECO:0000256" key="2">
    <source>
        <dbReference type="ARBA" id="ARBA00022714"/>
    </source>
</evidence>
<comment type="similarity">
    <text evidence="1">Belongs to the adrenodoxin/putidaredoxin family.</text>
</comment>
<evidence type="ECO:0000313" key="8">
    <source>
        <dbReference type="EMBL" id="SED97023.1"/>
    </source>
</evidence>
<dbReference type="PANTHER" id="PTHR23426:SF65">
    <property type="entry name" value="FERREDOXIN-2, MITOCHONDRIAL"/>
    <property type="match status" value="1"/>
</dbReference>
<evidence type="ECO:0000256" key="4">
    <source>
        <dbReference type="ARBA" id="ARBA00023004"/>
    </source>
</evidence>
<dbReference type="InterPro" id="IPR036010">
    <property type="entry name" value="2Fe-2S_ferredoxin-like_sf"/>
</dbReference>
<sequence>MARITYVSPEGAEDTVDAQEGSTVMQTALNNNIRGIVGECGGNALCATCHVYVDEAQFDGLPPIADFEEEMLDVTSSPRKDNSRLSCQISVTAAIDGLIVRLPETQE</sequence>